<feature type="domain" description="FlgD/Vpr Ig-like" evidence="1">
    <location>
        <begin position="7"/>
        <end position="52"/>
    </location>
</feature>
<dbReference type="AlphaFoldDB" id="A0A7C1B9R3"/>
<accession>A0A7C1B9R3</accession>
<dbReference type="Gene3D" id="2.60.40.4070">
    <property type="match status" value="1"/>
</dbReference>
<organism evidence="2">
    <name type="scientific">candidate division WOR-3 bacterium</name>
    <dbReference type="NCBI Taxonomy" id="2052148"/>
    <lineage>
        <taxon>Bacteria</taxon>
        <taxon>Bacteria division WOR-3</taxon>
    </lineage>
</organism>
<feature type="non-terminal residue" evidence="2">
    <location>
        <position position="1"/>
    </location>
</feature>
<evidence type="ECO:0000313" key="2">
    <source>
        <dbReference type="EMBL" id="HDM89871.1"/>
    </source>
</evidence>
<dbReference type="EMBL" id="DRBW01000055">
    <property type="protein sequence ID" value="HDM89871.1"/>
    <property type="molecule type" value="Genomic_DNA"/>
</dbReference>
<proteinExistence type="predicted"/>
<protein>
    <recommendedName>
        <fullName evidence="1">FlgD/Vpr Ig-like domain-containing protein</fullName>
    </recommendedName>
</protein>
<gene>
    <name evidence="2" type="ORF">ENG67_01515</name>
</gene>
<dbReference type="Pfam" id="PF13860">
    <property type="entry name" value="FlgD_ig"/>
    <property type="match status" value="1"/>
</dbReference>
<comment type="caution">
    <text evidence="2">The sequence shown here is derived from an EMBL/GenBank/DDBJ whole genome shotgun (WGS) entry which is preliminary data.</text>
</comment>
<evidence type="ECO:0000259" key="1">
    <source>
        <dbReference type="Pfam" id="PF13860"/>
    </source>
</evidence>
<dbReference type="InterPro" id="IPR025965">
    <property type="entry name" value="FlgD/Vpr_Ig-like"/>
</dbReference>
<dbReference type="Proteomes" id="UP000885931">
    <property type="component" value="Unassembled WGS sequence"/>
</dbReference>
<name>A0A7C1B9R3_UNCW3</name>
<sequence>DLPRRAEIELSIYDLAGRKLVTLDRGAREPGRYSIRWNGRDEKGHRLPAGVYFCDFRAEAEGQTIARFTRKIILVR</sequence>
<reference evidence="2" key="1">
    <citation type="journal article" date="2020" name="mSystems">
        <title>Genome- and Community-Level Interaction Insights into Carbon Utilization and Element Cycling Functions of Hydrothermarchaeota in Hydrothermal Sediment.</title>
        <authorList>
            <person name="Zhou Z."/>
            <person name="Liu Y."/>
            <person name="Xu W."/>
            <person name="Pan J."/>
            <person name="Luo Z.H."/>
            <person name="Li M."/>
        </authorList>
    </citation>
    <scope>NUCLEOTIDE SEQUENCE [LARGE SCALE GENOMIC DNA]</scope>
    <source>
        <strain evidence="2">HyVt-237</strain>
    </source>
</reference>